<protein>
    <submittedName>
        <fullName evidence="1">Uncharacterized protein</fullName>
    </submittedName>
</protein>
<name>A0A8S3UNG5_MYTED</name>
<organism evidence="1 2">
    <name type="scientific">Mytilus edulis</name>
    <name type="common">Blue mussel</name>
    <dbReference type="NCBI Taxonomy" id="6550"/>
    <lineage>
        <taxon>Eukaryota</taxon>
        <taxon>Metazoa</taxon>
        <taxon>Spiralia</taxon>
        <taxon>Lophotrochozoa</taxon>
        <taxon>Mollusca</taxon>
        <taxon>Bivalvia</taxon>
        <taxon>Autobranchia</taxon>
        <taxon>Pteriomorphia</taxon>
        <taxon>Mytilida</taxon>
        <taxon>Mytiloidea</taxon>
        <taxon>Mytilidae</taxon>
        <taxon>Mytilinae</taxon>
        <taxon>Mytilus</taxon>
    </lineage>
</organism>
<comment type="caution">
    <text evidence="1">The sequence shown here is derived from an EMBL/GenBank/DDBJ whole genome shotgun (WGS) entry which is preliminary data.</text>
</comment>
<keyword evidence="2" id="KW-1185">Reference proteome</keyword>
<evidence type="ECO:0000313" key="1">
    <source>
        <dbReference type="EMBL" id="CAG2247233.1"/>
    </source>
</evidence>
<sequence length="168" mass="19423">MDEEPSTSSGIKRHIPQELQDDIDLIAAKRPHEEVKQIDLDDNQKRHLVVGICLQSVLTPALRKYVHSIFTVLYSELVNKYKIDTQIYPTHLQKDPNTEAVLNYEAVNNNKAIHDKCDTKYDYTIKNAVELSKLFLETHKTHYEEFDKTLNSFALLELIVKLAGLIKF</sequence>
<accession>A0A8S3UNG5</accession>
<dbReference type="OrthoDB" id="5988093at2759"/>
<gene>
    <name evidence="1" type="ORF">MEDL_59171</name>
</gene>
<dbReference type="Proteomes" id="UP000683360">
    <property type="component" value="Unassembled WGS sequence"/>
</dbReference>
<proteinExistence type="predicted"/>
<dbReference type="EMBL" id="CAJPWZ010002893">
    <property type="protein sequence ID" value="CAG2247233.1"/>
    <property type="molecule type" value="Genomic_DNA"/>
</dbReference>
<dbReference type="AlphaFoldDB" id="A0A8S3UNG5"/>
<reference evidence="1" key="1">
    <citation type="submission" date="2021-03" db="EMBL/GenBank/DDBJ databases">
        <authorList>
            <person name="Bekaert M."/>
        </authorList>
    </citation>
    <scope>NUCLEOTIDE SEQUENCE</scope>
</reference>
<evidence type="ECO:0000313" key="2">
    <source>
        <dbReference type="Proteomes" id="UP000683360"/>
    </source>
</evidence>